<accession>A0A379F8J9</accession>
<dbReference type="RefSeq" id="WP_115370544.1">
    <property type="nucleotide sequence ID" value="NZ_UGTW01000001.1"/>
</dbReference>
<proteinExistence type="predicted"/>
<keyword evidence="2" id="KW-0472">Membrane</keyword>
<dbReference type="GO" id="GO:0044659">
    <property type="term" value="P:viral release from host cell by cytolysis"/>
    <property type="evidence" value="ECO:0007669"/>
    <property type="project" value="InterPro"/>
</dbReference>
<evidence type="ECO:0000256" key="2">
    <source>
        <dbReference type="SAM" id="Phobius"/>
    </source>
</evidence>
<protein>
    <submittedName>
        <fullName evidence="3">Phage lysis protein</fullName>
    </submittedName>
</protein>
<feature type="transmembrane region" description="Helical" evidence="2">
    <location>
        <begin position="6"/>
        <end position="25"/>
    </location>
</feature>
<dbReference type="EMBL" id="UGTW01000001">
    <property type="protein sequence ID" value="SUC15899.1"/>
    <property type="molecule type" value="Genomic_DNA"/>
</dbReference>
<keyword evidence="2" id="KW-0812">Transmembrane</keyword>
<name>A0A379F8J9_PROVU</name>
<reference evidence="3 4" key="1">
    <citation type="submission" date="2018-06" db="EMBL/GenBank/DDBJ databases">
        <authorList>
            <consortium name="Pathogen Informatics"/>
            <person name="Doyle S."/>
        </authorList>
    </citation>
    <scope>NUCLEOTIDE SEQUENCE [LARGE SCALE GENOMIC DNA]</scope>
    <source>
        <strain evidence="3 4">NCTC10376</strain>
    </source>
</reference>
<sequence>MKLIGLKFAAITGIAVTIMCFFLLLKMNTLEAENHQLKGDNLTLKQNIISHQDAIEHYQEELTRLSELDKQHTKALTDAKNNISRLNDELRNNTKRVYIKADCPNPDNSTTATAGMGNATPARLTETAQQDYLRLLEMMAENKAQTEYLIDYINQLLQYINELSYEKACKPTRYLN</sequence>
<keyword evidence="2" id="KW-1133">Transmembrane helix</keyword>
<dbReference type="InterPro" id="IPR004929">
    <property type="entry name" value="I-spanin"/>
</dbReference>
<gene>
    <name evidence="3" type="ORF">NCTC10376_01781</name>
</gene>
<evidence type="ECO:0000256" key="1">
    <source>
        <dbReference type="SAM" id="Coils"/>
    </source>
</evidence>
<dbReference type="Proteomes" id="UP000254331">
    <property type="component" value="Unassembled WGS sequence"/>
</dbReference>
<feature type="coiled-coil region" evidence="1">
    <location>
        <begin position="27"/>
        <end position="96"/>
    </location>
</feature>
<keyword evidence="1" id="KW-0175">Coiled coil</keyword>
<dbReference type="Pfam" id="PF03245">
    <property type="entry name" value="Phage_lysis"/>
    <property type="match status" value="1"/>
</dbReference>
<dbReference type="AlphaFoldDB" id="A0A379F8J9"/>
<evidence type="ECO:0000313" key="4">
    <source>
        <dbReference type="Proteomes" id="UP000254331"/>
    </source>
</evidence>
<organism evidence="3 4">
    <name type="scientific">Proteus vulgaris</name>
    <dbReference type="NCBI Taxonomy" id="585"/>
    <lineage>
        <taxon>Bacteria</taxon>
        <taxon>Pseudomonadati</taxon>
        <taxon>Pseudomonadota</taxon>
        <taxon>Gammaproteobacteria</taxon>
        <taxon>Enterobacterales</taxon>
        <taxon>Morganellaceae</taxon>
        <taxon>Proteus</taxon>
    </lineage>
</organism>
<evidence type="ECO:0000313" key="3">
    <source>
        <dbReference type="EMBL" id="SUC15899.1"/>
    </source>
</evidence>